<reference evidence="3" key="1">
    <citation type="journal article" date="2019" name="Int. J. Syst. Evol. Microbiol.">
        <title>The Global Catalogue of Microorganisms (GCM) 10K type strain sequencing project: providing services to taxonomists for standard genome sequencing and annotation.</title>
        <authorList>
            <consortium name="The Broad Institute Genomics Platform"/>
            <consortium name="The Broad Institute Genome Sequencing Center for Infectious Disease"/>
            <person name="Wu L."/>
            <person name="Ma J."/>
        </authorList>
    </citation>
    <scope>NUCLEOTIDE SEQUENCE [LARGE SCALE GENOMIC DNA]</scope>
    <source>
        <strain evidence="3">CCUG 58127</strain>
    </source>
</reference>
<proteinExistence type="predicted"/>
<keyword evidence="3" id="KW-1185">Reference proteome</keyword>
<dbReference type="RefSeq" id="WP_382401174.1">
    <property type="nucleotide sequence ID" value="NZ_JBHSWH010000001.1"/>
</dbReference>
<gene>
    <name evidence="2" type="ORF">ACFQDH_10865</name>
</gene>
<dbReference type="EMBL" id="JBHSWH010000001">
    <property type="protein sequence ID" value="MFC6705754.1"/>
    <property type="molecule type" value="Genomic_DNA"/>
</dbReference>
<accession>A0ABW2AGJ0</accession>
<feature type="compositionally biased region" description="Polar residues" evidence="1">
    <location>
        <begin position="52"/>
        <end position="64"/>
    </location>
</feature>
<comment type="caution">
    <text evidence="2">The sequence shown here is derived from an EMBL/GenBank/DDBJ whole genome shotgun (WGS) entry which is preliminary data.</text>
</comment>
<evidence type="ECO:0000313" key="3">
    <source>
        <dbReference type="Proteomes" id="UP001596298"/>
    </source>
</evidence>
<protein>
    <recommendedName>
        <fullName evidence="4">Exo-alpha-sialidase</fullName>
    </recommendedName>
</protein>
<evidence type="ECO:0000313" key="2">
    <source>
        <dbReference type="EMBL" id="MFC6705754.1"/>
    </source>
</evidence>
<evidence type="ECO:0008006" key="4">
    <source>
        <dbReference type="Google" id="ProtNLM"/>
    </source>
</evidence>
<name>A0ABW2AGJ0_9MICO</name>
<organism evidence="2 3">
    <name type="scientific">Flexivirga alba</name>
    <dbReference type="NCBI Taxonomy" id="702742"/>
    <lineage>
        <taxon>Bacteria</taxon>
        <taxon>Bacillati</taxon>
        <taxon>Actinomycetota</taxon>
        <taxon>Actinomycetes</taxon>
        <taxon>Micrococcales</taxon>
        <taxon>Dermacoccaceae</taxon>
        <taxon>Flexivirga</taxon>
    </lineage>
</organism>
<dbReference type="Proteomes" id="UP001596298">
    <property type="component" value="Unassembled WGS sequence"/>
</dbReference>
<feature type="region of interest" description="Disordered" evidence="1">
    <location>
        <begin position="39"/>
        <end position="64"/>
    </location>
</feature>
<evidence type="ECO:0000256" key="1">
    <source>
        <dbReference type="SAM" id="MobiDB-lite"/>
    </source>
</evidence>
<sequence>MKLSLAGGVVGVLVVVNAAAFVAVEQHFQVATGQVAAGPSSAQPAAADVGASSPSANVPAKSTTPPVVAHLGAPSVVVTAVNATRAWRAANSGGCAGSVQVQATKDGGVTWTTLAASPAGTADGIGIDGNGHLQLSGQAANGCTHNVWTLDTGAWSASTSPASWAPAGAQSPDVIHNGHRAKACDAGSVIDLAVAGDTADVLCSTGAVRAVPAGGAAKTIYQSADALSIGTTKDNSLVVAQTEEGCDGVELATVSGGSAKKITCVQGASKAVDLTFAGNHGWLVAAHNTWTGGTSGDWSKS</sequence>